<organism evidence="3 4">
    <name type="scientific">Bacillus weihaiensis</name>
    <dbReference type="NCBI Taxonomy" id="1547283"/>
    <lineage>
        <taxon>Bacteria</taxon>
        <taxon>Bacillati</taxon>
        <taxon>Bacillota</taxon>
        <taxon>Bacilli</taxon>
        <taxon>Bacillales</taxon>
        <taxon>Bacillaceae</taxon>
        <taxon>Bacillus</taxon>
    </lineage>
</organism>
<dbReference type="InterPro" id="IPR029033">
    <property type="entry name" value="His_PPase_superfam"/>
</dbReference>
<dbReference type="KEGG" id="bwh:A9C19_13300"/>
<accession>A0A1L3MTI4</accession>
<dbReference type="CDD" id="cd07067">
    <property type="entry name" value="HP_PGM_like"/>
    <property type="match status" value="1"/>
</dbReference>
<dbReference type="InterPro" id="IPR013078">
    <property type="entry name" value="His_Pase_superF_clade-1"/>
</dbReference>
<feature type="binding site" evidence="1">
    <location>
        <begin position="136"/>
        <end position="137"/>
    </location>
    <ligand>
        <name>substrate</name>
    </ligand>
</feature>
<proteinExistence type="predicted"/>
<dbReference type="STRING" id="1547283.A9C19_13300"/>
<evidence type="ECO:0000256" key="1">
    <source>
        <dbReference type="PIRSR" id="PIRSR613078-2"/>
    </source>
</evidence>
<dbReference type="Pfam" id="PF00300">
    <property type="entry name" value="His_Phos_1"/>
    <property type="match status" value="1"/>
</dbReference>
<sequence>MQGKVYIVRHCEATGQAAEAKLTEQGLKQAEELGEFFSNIKVDRIISSPFLRAIHSIENVSKMKNLQIEVDDRLRERVLSTKNLLDWYSKLKKTYDDVNLRFEGGESSQEAMDRIVSLFDEVRKEDSKHIIIVTHGNVMSLLLKHVKETFSFKDWEKLSNPDVYKIETVSHKVAVNRIWRG</sequence>
<dbReference type="Gene3D" id="3.40.50.1240">
    <property type="entry name" value="Phosphoglycerate mutase-like"/>
    <property type="match status" value="1"/>
</dbReference>
<feature type="site" description="Transition state stabilizer" evidence="2">
    <location>
        <position position="135"/>
    </location>
</feature>
<evidence type="ECO:0000256" key="2">
    <source>
        <dbReference type="PIRSR" id="PIRSR613078-3"/>
    </source>
</evidence>
<dbReference type="GO" id="GO:0016791">
    <property type="term" value="F:phosphatase activity"/>
    <property type="evidence" value="ECO:0007669"/>
    <property type="project" value="TreeGrafter"/>
</dbReference>
<dbReference type="Proteomes" id="UP000181936">
    <property type="component" value="Chromosome"/>
</dbReference>
<evidence type="ECO:0000313" key="4">
    <source>
        <dbReference type="Proteomes" id="UP000181936"/>
    </source>
</evidence>
<gene>
    <name evidence="3" type="ORF">A9C19_13300</name>
</gene>
<dbReference type="SUPFAM" id="SSF53254">
    <property type="entry name" value="Phosphoglycerate mutase-like"/>
    <property type="match status" value="1"/>
</dbReference>
<dbReference type="EMBL" id="CP016020">
    <property type="protein sequence ID" value="APH05647.1"/>
    <property type="molecule type" value="Genomic_DNA"/>
</dbReference>
<evidence type="ECO:0000313" key="3">
    <source>
        <dbReference type="EMBL" id="APH05647.1"/>
    </source>
</evidence>
<dbReference type="InterPro" id="IPR050275">
    <property type="entry name" value="PGM_Phosphatase"/>
</dbReference>
<dbReference type="PANTHER" id="PTHR48100:SF1">
    <property type="entry name" value="HISTIDINE PHOSPHATASE FAMILY PROTEIN-RELATED"/>
    <property type="match status" value="1"/>
</dbReference>
<dbReference type="OrthoDB" id="512570at2"/>
<name>A0A1L3MTI4_9BACI</name>
<dbReference type="GO" id="GO:0005737">
    <property type="term" value="C:cytoplasm"/>
    <property type="evidence" value="ECO:0007669"/>
    <property type="project" value="TreeGrafter"/>
</dbReference>
<dbReference type="PIRSF" id="PIRSF000709">
    <property type="entry name" value="6PFK_2-Ptase"/>
    <property type="match status" value="1"/>
</dbReference>
<reference evidence="3 4" key="1">
    <citation type="journal article" date="2016" name="Sci. Rep.">
        <title>Complete genome sequence and transcriptomic analysis of a novel marine strain Bacillus weihaiensis reveals the mechanism of brown algae degradation.</title>
        <authorList>
            <person name="Zhu Y."/>
            <person name="Chen P."/>
            <person name="Bao Y."/>
            <person name="Men Y."/>
            <person name="Zeng Y."/>
            <person name="Yang J."/>
            <person name="Sun J."/>
            <person name="Sun Y."/>
        </authorList>
    </citation>
    <scope>NUCLEOTIDE SEQUENCE [LARGE SCALE GENOMIC DNA]</scope>
    <source>
        <strain evidence="3 4">Alg07</strain>
    </source>
</reference>
<keyword evidence="4" id="KW-1185">Reference proteome</keyword>
<dbReference type="RefSeq" id="WP_072580440.1">
    <property type="nucleotide sequence ID" value="NZ_CP016020.1"/>
</dbReference>
<protein>
    <submittedName>
        <fullName evidence="3">Phosphoglycerate mutase</fullName>
    </submittedName>
</protein>
<dbReference type="PANTHER" id="PTHR48100">
    <property type="entry name" value="BROAD-SPECIFICITY PHOSPHATASE YOR283W-RELATED"/>
    <property type="match status" value="1"/>
</dbReference>
<dbReference type="SMART" id="SM00855">
    <property type="entry name" value="PGAM"/>
    <property type="match status" value="1"/>
</dbReference>
<dbReference type="AlphaFoldDB" id="A0A1L3MTI4"/>